<comment type="caution">
    <text evidence="2">The sequence shown here is derived from an EMBL/GenBank/DDBJ whole genome shotgun (WGS) entry which is preliminary data.</text>
</comment>
<dbReference type="EMBL" id="JAHLQT010028013">
    <property type="protein sequence ID" value="KAG7162099.1"/>
    <property type="molecule type" value="Genomic_DNA"/>
</dbReference>
<evidence type="ECO:0000256" key="1">
    <source>
        <dbReference type="SAM" id="MobiDB-lite"/>
    </source>
</evidence>
<gene>
    <name evidence="2" type="ORF">Hamer_G010756</name>
</gene>
<keyword evidence="3" id="KW-1185">Reference proteome</keyword>
<organism evidence="2 3">
    <name type="scientific">Homarus americanus</name>
    <name type="common">American lobster</name>
    <dbReference type="NCBI Taxonomy" id="6706"/>
    <lineage>
        <taxon>Eukaryota</taxon>
        <taxon>Metazoa</taxon>
        <taxon>Ecdysozoa</taxon>
        <taxon>Arthropoda</taxon>
        <taxon>Crustacea</taxon>
        <taxon>Multicrustacea</taxon>
        <taxon>Malacostraca</taxon>
        <taxon>Eumalacostraca</taxon>
        <taxon>Eucarida</taxon>
        <taxon>Decapoda</taxon>
        <taxon>Pleocyemata</taxon>
        <taxon>Astacidea</taxon>
        <taxon>Nephropoidea</taxon>
        <taxon>Nephropidae</taxon>
        <taxon>Homarus</taxon>
    </lineage>
</organism>
<feature type="region of interest" description="Disordered" evidence="1">
    <location>
        <begin position="208"/>
        <end position="234"/>
    </location>
</feature>
<protein>
    <submittedName>
        <fullName evidence="2">Uncharacterized protein</fullName>
    </submittedName>
</protein>
<feature type="non-terminal residue" evidence="2">
    <location>
        <position position="1"/>
    </location>
</feature>
<evidence type="ECO:0000313" key="3">
    <source>
        <dbReference type="Proteomes" id="UP000747542"/>
    </source>
</evidence>
<evidence type="ECO:0000313" key="2">
    <source>
        <dbReference type="EMBL" id="KAG7162099.1"/>
    </source>
</evidence>
<dbReference type="Proteomes" id="UP000747542">
    <property type="component" value="Unassembled WGS sequence"/>
</dbReference>
<accession>A0A8J5JZ72</accession>
<feature type="compositionally biased region" description="Acidic residues" evidence="1">
    <location>
        <begin position="150"/>
        <end position="159"/>
    </location>
</feature>
<dbReference type="AlphaFoldDB" id="A0A8J5JZ72"/>
<proteinExistence type="predicted"/>
<reference evidence="2" key="1">
    <citation type="journal article" date="2021" name="Sci. Adv.">
        <title>The American lobster genome reveals insights on longevity, neural, and immune adaptations.</title>
        <authorList>
            <person name="Polinski J.M."/>
            <person name="Zimin A.V."/>
            <person name="Clark K.F."/>
            <person name="Kohn A.B."/>
            <person name="Sadowski N."/>
            <person name="Timp W."/>
            <person name="Ptitsyn A."/>
            <person name="Khanna P."/>
            <person name="Romanova D.Y."/>
            <person name="Williams P."/>
            <person name="Greenwood S.J."/>
            <person name="Moroz L.L."/>
            <person name="Walt D.R."/>
            <person name="Bodnar A.G."/>
        </authorList>
    </citation>
    <scope>NUCLEOTIDE SEQUENCE</scope>
    <source>
        <strain evidence="2">GMGI-L3</strain>
    </source>
</reference>
<feature type="region of interest" description="Disordered" evidence="1">
    <location>
        <begin position="143"/>
        <end position="187"/>
    </location>
</feature>
<name>A0A8J5JZ72_HOMAM</name>
<sequence>REVGVTLVAHGGGRHGRSSPPGAKRLTKSSFRVSNAEATASPCKDPAPCTLLTETYISSGSPPVWADLDKGAARSAVIMGNLVVLFYFPLAAAAGMVHIPCGNGAPRHPWFCHPYGPRCTSPTLTRSKNNLVQYAGEVSNGVTDRCKTGEEEEEGDSESGEERKGCDGGGRGGRRSRSAVVWPPPAVAVNARGERLQLVEDFNAALMNNPSLARRMSSSETSSKSVIEDRRKTK</sequence>